<protein>
    <submittedName>
        <fullName evidence="2">Uncharacterized protein</fullName>
    </submittedName>
</protein>
<dbReference type="AlphaFoldDB" id="A0A9P0VVL8"/>
<reference evidence="2" key="1">
    <citation type="submission" date="2022-03" db="EMBL/GenBank/DDBJ databases">
        <authorList>
            <person name="Sayadi A."/>
        </authorList>
    </citation>
    <scope>NUCLEOTIDE SEQUENCE</scope>
</reference>
<evidence type="ECO:0000313" key="3">
    <source>
        <dbReference type="Proteomes" id="UP001152888"/>
    </source>
</evidence>
<keyword evidence="3" id="KW-1185">Reference proteome</keyword>
<evidence type="ECO:0000313" key="2">
    <source>
        <dbReference type="EMBL" id="CAH2021461.1"/>
    </source>
</evidence>
<dbReference type="Proteomes" id="UP001152888">
    <property type="component" value="Unassembled WGS sequence"/>
</dbReference>
<name>A0A9P0VVL8_ACAOB</name>
<evidence type="ECO:0000256" key="1">
    <source>
        <dbReference type="SAM" id="MobiDB-lite"/>
    </source>
</evidence>
<feature type="region of interest" description="Disordered" evidence="1">
    <location>
        <begin position="50"/>
        <end position="97"/>
    </location>
</feature>
<accession>A0A9P0VVL8</accession>
<feature type="compositionally biased region" description="Basic and acidic residues" evidence="1">
    <location>
        <begin position="62"/>
        <end position="71"/>
    </location>
</feature>
<sequence length="148" mass="17229">MGQGRNSLLISRKISFILFFLCLKAIRKLMEGDRELLLLKARASKPTYLPEQWNEGNQDYSRSPDRRRDNSPEPMDNAVPTYVSPPPSFDRSFKPAKVKEPEKDSAILQCMKTLPFIKEYFVNTNRYLTLNRRVPPVFNILMGEVRFS</sequence>
<dbReference type="OrthoDB" id="6686792at2759"/>
<gene>
    <name evidence="2" type="ORF">ACAOBT_LOCUS38567</name>
</gene>
<dbReference type="EMBL" id="CAKOFQ010012352">
    <property type="protein sequence ID" value="CAH2021461.1"/>
    <property type="molecule type" value="Genomic_DNA"/>
</dbReference>
<proteinExistence type="predicted"/>
<comment type="caution">
    <text evidence="2">The sequence shown here is derived from an EMBL/GenBank/DDBJ whole genome shotgun (WGS) entry which is preliminary data.</text>
</comment>
<organism evidence="2 3">
    <name type="scientific">Acanthoscelides obtectus</name>
    <name type="common">Bean weevil</name>
    <name type="synonym">Bruchus obtectus</name>
    <dbReference type="NCBI Taxonomy" id="200917"/>
    <lineage>
        <taxon>Eukaryota</taxon>
        <taxon>Metazoa</taxon>
        <taxon>Ecdysozoa</taxon>
        <taxon>Arthropoda</taxon>
        <taxon>Hexapoda</taxon>
        <taxon>Insecta</taxon>
        <taxon>Pterygota</taxon>
        <taxon>Neoptera</taxon>
        <taxon>Endopterygota</taxon>
        <taxon>Coleoptera</taxon>
        <taxon>Polyphaga</taxon>
        <taxon>Cucujiformia</taxon>
        <taxon>Chrysomeloidea</taxon>
        <taxon>Chrysomelidae</taxon>
        <taxon>Bruchinae</taxon>
        <taxon>Bruchini</taxon>
        <taxon>Acanthoscelides</taxon>
    </lineage>
</organism>